<dbReference type="Gene3D" id="3.90.1660.10">
    <property type="entry name" value="CofE-like domain"/>
    <property type="match status" value="1"/>
</dbReference>
<dbReference type="EC" id="6.3.2.31" evidence="12"/>
<evidence type="ECO:0000256" key="4">
    <source>
        <dbReference type="ARBA" id="ARBA00022842"/>
    </source>
</evidence>
<organism evidence="12 13">
    <name type="scientific">Actinomadura monticuli</name>
    <dbReference type="NCBI Taxonomy" id="3097367"/>
    <lineage>
        <taxon>Bacteria</taxon>
        <taxon>Bacillati</taxon>
        <taxon>Actinomycetota</taxon>
        <taxon>Actinomycetes</taxon>
        <taxon>Streptosporangiales</taxon>
        <taxon>Thermomonosporaceae</taxon>
        <taxon>Actinomadura</taxon>
    </lineage>
</organism>
<dbReference type="NCBIfam" id="TIGR01916">
    <property type="entry name" value="F420_cofE"/>
    <property type="match status" value="1"/>
</dbReference>
<sequence length="428" mass="45962">MRLEVFGVPGLPEVAEGDDIAALVPADVLRDGDVLVVTSKIVSKAEGRVLVADDREKAIDAETVRVVARRTHARGETRIVETRQGLVLAAAGVDASNTRPGTVLLLPEDPDASARRIRAGLRERAGVDVGVIVSDTLGRPWRNGLTDAAIGVAGLEPLSDLRGREDFYGNRLDATITAVADEIAAAGELVKGKLDGVPIAVVRGLAGLVTADDGPGARALVRPPSEDMFRFGSADVLRARRTIREFTAEPVDPAAVRRAVGAAITAPAPHHTTPWRFVLLESAESRTRLLDAMRDAWEADLRRDGFSEESITKRLRRGEVLRRAPYLVVPCLVMDGSHAYPDERRSRAEREMFVVAAGAGVENLLVALAVEGLGSCWVSSTMFCRDVVRDVLDLPDEWDPMGAVGVGHAAAPPRDRPARSAEAFIEVR</sequence>
<evidence type="ECO:0000259" key="11">
    <source>
        <dbReference type="Pfam" id="PF01996"/>
    </source>
</evidence>
<evidence type="ECO:0000259" key="10">
    <source>
        <dbReference type="Pfam" id="PF00881"/>
    </source>
</evidence>
<keyword evidence="8" id="KW-0464">Manganese</keyword>
<name>A0ABV4Q9A1_9ACTN</name>
<dbReference type="Gene3D" id="3.40.109.10">
    <property type="entry name" value="NADH Oxidase"/>
    <property type="match status" value="1"/>
</dbReference>
<dbReference type="GO" id="GO:0052618">
    <property type="term" value="F:coenzyme F420-0:L-glutamate ligase activity"/>
    <property type="evidence" value="ECO:0007669"/>
    <property type="project" value="UniProtKB-EC"/>
</dbReference>
<evidence type="ECO:0000256" key="9">
    <source>
        <dbReference type="ARBA" id="ARBA00023268"/>
    </source>
</evidence>
<dbReference type="Proteomes" id="UP001569963">
    <property type="component" value="Unassembled WGS sequence"/>
</dbReference>
<keyword evidence="3" id="KW-0547">Nucleotide-binding</keyword>
<dbReference type="SUPFAM" id="SSF55469">
    <property type="entry name" value="FMN-dependent nitroreductase-like"/>
    <property type="match status" value="1"/>
</dbReference>
<evidence type="ECO:0000313" key="12">
    <source>
        <dbReference type="EMBL" id="MFA1539726.1"/>
    </source>
</evidence>
<dbReference type="SUPFAM" id="SSF144010">
    <property type="entry name" value="CofE-like"/>
    <property type="match status" value="1"/>
</dbReference>
<proteinExistence type="inferred from homology"/>
<keyword evidence="2" id="KW-0479">Metal-binding</keyword>
<dbReference type="InterPro" id="IPR019943">
    <property type="entry name" value="F420_FbiB_C"/>
</dbReference>
<evidence type="ECO:0000256" key="5">
    <source>
        <dbReference type="ARBA" id="ARBA00022958"/>
    </source>
</evidence>
<evidence type="ECO:0000256" key="2">
    <source>
        <dbReference type="ARBA" id="ARBA00022723"/>
    </source>
</evidence>
<dbReference type="HAMAP" id="MF_01259">
    <property type="entry name" value="F420_ligase_FbiB"/>
    <property type="match status" value="1"/>
</dbReference>
<keyword evidence="4" id="KW-0460">Magnesium</keyword>
<protein>
    <submittedName>
        <fullName evidence="12">Coenzyme F420-0:L-glutamate ligase</fullName>
        <ecNumber evidence="12">6.3.2.31</ecNumber>
    </submittedName>
</protein>
<feature type="domain" description="Nitroreductase" evidence="10">
    <location>
        <begin position="237"/>
        <end position="408"/>
    </location>
</feature>
<keyword evidence="5" id="KW-0630">Potassium</keyword>
<evidence type="ECO:0000256" key="7">
    <source>
        <dbReference type="ARBA" id="ARBA00023134"/>
    </source>
</evidence>
<comment type="caution">
    <text evidence="12">The sequence shown here is derived from an EMBL/GenBank/DDBJ whole genome shotgun (WGS) entry which is preliminary data.</text>
</comment>
<dbReference type="EMBL" id="JAXCEI010000005">
    <property type="protein sequence ID" value="MFA1539726.1"/>
    <property type="molecule type" value="Genomic_DNA"/>
</dbReference>
<dbReference type="Pfam" id="PF00881">
    <property type="entry name" value="Nitroreductase"/>
    <property type="match status" value="1"/>
</dbReference>
<gene>
    <name evidence="12" type="ORF">SM611_12380</name>
</gene>
<dbReference type="InterPro" id="IPR029479">
    <property type="entry name" value="Nitroreductase"/>
</dbReference>
<keyword evidence="1 12" id="KW-0436">Ligase</keyword>
<evidence type="ECO:0000256" key="6">
    <source>
        <dbReference type="ARBA" id="ARBA00023002"/>
    </source>
</evidence>
<keyword evidence="13" id="KW-1185">Reference proteome</keyword>
<evidence type="ECO:0000256" key="3">
    <source>
        <dbReference type="ARBA" id="ARBA00022741"/>
    </source>
</evidence>
<dbReference type="InterPro" id="IPR008225">
    <property type="entry name" value="F420-0_g-glutamyl_ligase"/>
</dbReference>
<reference evidence="12 13" key="1">
    <citation type="submission" date="2023-11" db="EMBL/GenBank/DDBJ databases">
        <title>Actinomadura monticuli sp. nov., isolated from volcanic ash.</title>
        <authorList>
            <person name="Lee S.D."/>
            <person name="Yang H."/>
            <person name="Kim I.S."/>
        </authorList>
    </citation>
    <scope>NUCLEOTIDE SEQUENCE [LARGE SCALE GENOMIC DNA]</scope>
    <source>
        <strain evidence="12 13">DLS-62</strain>
    </source>
</reference>
<dbReference type="PANTHER" id="PTHR47917">
    <property type="match status" value="1"/>
</dbReference>
<keyword evidence="7" id="KW-0342">GTP-binding</keyword>
<dbReference type="NCBIfam" id="TIGR03553">
    <property type="entry name" value="F420_FbiB_CTERM"/>
    <property type="match status" value="1"/>
</dbReference>
<evidence type="ECO:0000256" key="8">
    <source>
        <dbReference type="ARBA" id="ARBA00023211"/>
    </source>
</evidence>
<evidence type="ECO:0000313" key="13">
    <source>
        <dbReference type="Proteomes" id="UP001569963"/>
    </source>
</evidence>
<dbReference type="Pfam" id="PF01996">
    <property type="entry name" value="F420_ligase"/>
    <property type="match status" value="1"/>
</dbReference>
<dbReference type="InterPro" id="IPR000415">
    <property type="entry name" value="Nitroreductase-like"/>
</dbReference>
<dbReference type="RefSeq" id="WP_371949641.1">
    <property type="nucleotide sequence ID" value="NZ_JAXCEI010000005.1"/>
</dbReference>
<keyword evidence="6" id="KW-0560">Oxidoreductase</keyword>
<dbReference type="Gene3D" id="3.30.1330.100">
    <property type="entry name" value="CofE-like"/>
    <property type="match status" value="1"/>
</dbReference>
<keyword evidence="9" id="KW-0511">Multifunctional enzyme</keyword>
<dbReference type="InterPro" id="IPR002847">
    <property type="entry name" value="F420-0_gamma-glut_ligase-dom"/>
</dbReference>
<dbReference type="PANTHER" id="PTHR47917:SF1">
    <property type="entry name" value="COENZYME F420:L-GLUTAMATE LIGASE"/>
    <property type="match status" value="1"/>
</dbReference>
<dbReference type="InterPro" id="IPR023661">
    <property type="entry name" value="FbiB"/>
</dbReference>
<feature type="domain" description="Coenzyme F420:L-glutamate ligase-like" evidence="11">
    <location>
        <begin position="11"/>
        <end position="204"/>
    </location>
</feature>
<dbReference type="NCBIfam" id="NF009810">
    <property type="entry name" value="PRK13294.1"/>
    <property type="match status" value="1"/>
</dbReference>
<accession>A0ABV4Q9A1</accession>
<evidence type="ECO:0000256" key="1">
    <source>
        <dbReference type="ARBA" id="ARBA00022598"/>
    </source>
</evidence>